<dbReference type="PIRSF" id="PIRSF000538">
    <property type="entry name" value="GlpK"/>
    <property type="match status" value="1"/>
</dbReference>
<evidence type="ECO:0000256" key="1">
    <source>
        <dbReference type="ARBA" id="ARBA00009156"/>
    </source>
</evidence>
<evidence type="ECO:0000256" key="2">
    <source>
        <dbReference type="ARBA" id="ARBA00022679"/>
    </source>
</evidence>
<dbReference type="PANTHER" id="PTHR43095">
    <property type="entry name" value="SUGAR KINASE"/>
    <property type="match status" value="1"/>
</dbReference>
<dbReference type="KEGG" id="hhy:Halhy_1474"/>
<dbReference type="Pfam" id="PF02782">
    <property type="entry name" value="FGGY_C"/>
    <property type="match status" value="1"/>
</dbReference>
<feature type="domain" description="Carbohydrate kinase FGGY N-terminal" evidence="5">
    <location>
        <begin position="4"/>
        <end position="222"/>
    </location>
</feature>
<dbReference type="InterPro" id="IPR018483">
    <property type="entry name" value="Carb_kinase_FGGY_CS"/>
</dbReference>
<evidence type="ECO:0000256" key="3">
    <source>
        <dbReference type="ARBA" id="ARBA00022777"/>
    </source>
</evidence>
<dbReference type="EMBL" id="CP002691">
    <property type="protein sequence ID" value="AEE49368.1"/>
    <property type="molecule type" value="Genomic_DNA"/>
</dbReference>
<dbReference type="Gene3D" id="3.30.420.40">
    <property type="match status" value="2"/>
</dbReference>
<dbReference type="eggNOG" id="COG1070">
    <property type="taxonomic scope" value="Bacteria"/>
</dbReference>
<accession>F4KYC7</accession>
<dbReference type="HOGENOM" id="CLU_009281_3_2_10"/>
<dbReference type="Proteomes" id="UP000008461">
    <property type="component" value="Chromosome"/>
</dbReference>
<dbReference type="InterPro" id="IPR050406">
    <property type="entry name" value="FGGY_Carb_Kinase"/>
</dbReference>
<dbReference type="SUPFAM" id="SSF53067">
    <property type="entry name" value="Actin-like ATPase domain"/>
    <property type="match status" value="2"/>
</dbReference>
<dbReference type="PANTHER" id="PTHR43095:SF2">
    <property type="entry name" value="GLUCONOKINASE"/>
    <property type="match status" value="1"/>
</dbReference>
<keyword evidence="3 4" id="KW-0418">Kinase</keyword>
<dbReference type="OrthoDB" id="9805576at2"/>
<dbReference type="EC" id="2.7.1.12" evidence="7"/>
<evidence type="ECO:0000313" key="8">
    <source>
        <dbReference type="Proteomes" id="UP000008461"/>
    </source>
</evidence>
<dbReference type="CDD" id="cd07770">
    <property type="entry name" value="ASKHA_NBD_FGGY_GntK"/>
    <property type="match status" value="1"/>
</dbReference>
<evidence type="ECO:0000259" key="5">
    <source>
        <dbReference type="Pfam" id="PF00370"/>
    </source>
</evidence>
<evidence type="ECO:0000259" key="6">
    <source>
        <dbReference type="Pfam" id="PF02782"/>
    </source>
</evidence>
<dbReference type="InterPro" id="IPR018484">
    <property type="entry name" value="FGGY_N"/>
</dbReference>
<sequence length="473" mass="51543">MAQYVGIDIGTTATKAVVFSGKGQVLFQVTRDYEMYHPQPSWSIQKPAELLDAVLDCIRSATQNRNIAFIAFSSAMHSLLLVDEAGTPLTDCILWADNRAAEQAEQLQASPEGWSIYQKTGIPIHSFSPLTKLLWFKAQEPCLFQRAHKFISAKEYIWHQLTGAYQIDSSMASGTGLMHLQTLQWDADILDFLGIQPAQLSSIVSPYHCTRGLDGQHTFIIGAGDGPLASLGTGAMQPGKMALTIGTSGAVRLPVTQPTIDPQMRTQCYHLAGDQYLSLGAVNNGAVVLQWLKESVLRSDVSYETLFEQAATVAAGSDGLLFMPYLLGERAPIWDAGAKGSIIGLTINHQQAHFVRAALEGIVLGLRHIAEVLVPDATALQQIELKVSGGFAKSELWLQVVADVFQMRVALSQTVEGSAWGAVLIGFKSLGIEYTELPQDEQIFLPNPDHAQVYAAAFTRFKQVYPLLNGLAR</sequence>
<dbReference type="GO" id="GO:0005975">
    <property type="term" value="P:carbohydrate metabolic process"/>
    <property type="evidence" value="ECO:0007669"/>
    <property type="project" value="InterPro"/>
</dbReference>
<feature type="domain" description="Carbohydrate kinase FGGY C-terminal" evidence="6">
    <location>
        <begin position="242"/>
        <end position="428"/>
    </location>
</feature>
<dbReference type="InterPro" id="IPR043129">
    <property type="entry name" value="ATPase_NBD"/>
</dbReference>
<dbReference type="Pfam" id="PF00370">
    <property type="entry name" value="FGGY_N"/>
    <property type="match status" value="1"/>
</dbReference>
<gene>
    <name evidence="7" type="ordered locus">Halhy_1474</name>
</gene>
<name>F4KYC7_HALH1</name>
<organism evidence="7 8">
    <name type="scientific">Haliscomenobacter hydrossis (strain ATCC 27775 / DSM 1100 / LMG 10767 / O)</name>
    <dbReference type="NCBI Taxonomy" id="760192"/>
    <lineage>
        <taxon>Bacteria</taxon>
        <taxon>Pseudomonadati</taxon>
        <taxon>Bacteroidota</taxon>
        <taxon>Saprospiria</taxon>
        <taxon>Saprospirales</taxon>
        <taxon>Haliscomenobacteraceae</taxon>
        <taxon>Haliscomenobacter</taxon>
    </lineage>
</organism>
<evidence type="ECO:0000313" key="7">
    <source>
        <dbReference type="EMBL" id="AEE49368.1"/>
    </source>
</evidence>
<reference evidence="7 8" key="1">
    <citation type="journal article" date="2011" name="Stand. Genomic Sci.">
        <title>Complete genome sequence of Haliscomenobacter hydrossis type strain (O).</title>
        <authorList>
            <consortium name="US DOE Joint Genome Institute (JGI-PGF)"/>
            <person name="Daligault H."/>
            <person name="Lapidus A."/>
            <person name="Zeytun A."/>
            <person name="Nolan M."/>
            <person name="Lucas S."/>
            <person name="Del Rio T.G."/>
            <person name="Tice H."/>
            <person name="Cheng J.F."/>
            <person name="Tapia R."/>
            <person name="Han C."/>
            <person name="Goodwin L."/>
            <person name="Pitluck S."/>
            <person name="Liolios K."/>
            <person name="Pagani I."/>
            <person name="Ivanova N."/>
            <person name="Huntemann M."/>
            <person name="Mavromatis K."/>
            <person name="Mikhailova N."/>
            <person name="Pati A."/>
            <person name="Chen A."/>
            <person name="Palaniappan K."/>
            <person name="Land M."/>
            <person name="Hauser L."/>
            <person name="Brambilla E.M."/>
            <person name="Rohde M."/>
            <person name="Verbarg S."/>
            <person name="Goker M."/>
            <person name="Bristow J."/>
            <person name="Eisen J.A."/>
            <person name="Markowitz V."/>
            <person name="Hugenholtz P."/>
            <person name="Kyrpides N.C."/>
            <person name="Klenk H.P."/>
            <person name="Woyke T."/>
        </authorList>
    </citation>
    <scope>NUCLEOTIDE SEQUENCE [LARGE SCALE GENOMIC DNA]</scope>
    <source>
        <strain evidence="8">ATCC 27775 / DSM 1100 / LMG 10767 / O</strain>
    </source>
</reference>
<keyword evidence="2 4" id="KW-0808">Transferase</keyword>
<proteinExistence type="inferred from homology"/>
<dbReference type="STRING" id="760192.Halhy_1474"/>
<dbReference type="AlphaFoldDB" id="F4KYC7"/>
<comment type="similarity">
    <text evidence="1 4">Belongs to the FGGY kinase family.</text>
</comment>
<reference key="2">
    <citation type="submission" date="2011-04" db="EMBL/GenBank/DDBJ databases">
        <title>Complete sequence of chromosome of Haliscomenobacter hydrossis DSM 1100.</title>
        <authorList>
            <consortium name="US DOE Joint Genome Institute (JGI-PGF)"/>
            <person name="Lucas S."/>
            <person name="Han J."/>
            <person name="Lapidus A."/>
            <person name="Bruce D."/>
            <person name="Goodwin L."/>
            <person name="Pitluck S."/>
            <person name="Peters L."/>
            <person name="Kyrpides N."/>
            <person name="Mavromatis K."/>
            <person name="Ivanova N."/>
            <person name="Ovchinnikova G."/>
            <person name="Pagani I."/>
            <person name="Daligault H."/>
            <person name="Detter J.C."/>
            <person name="Han C."/>
            <person name="Land M."/>
            <person name="Hauser L."/>
            <person name="Markowitz V."/>
            <person name="Cheng J.-F."/>
            <person name="Hugenholtz P."/>
            <person name="Woyke T."/>
            <person name="Wu D."/>
            <person name="Verbarg S."/>
            <person name="Frueling A."/>
            <person name="Brambilla E."/>
            <person name="Klenk H.-P."/>
            <person name="Eisen J.A."/>
        </authorList>
    </citation>
    <scope>NUCLEOTIDE SEQUENCE</scope>
    <source>
        <strain>DSM 1100</strain>
    </source>
</reference>
<dbReference type="RefSeq" id="WP_013763922.1">
    <property type="nucleotide sequence ID" value="NC_015510.1"/>
</dbReference>
<dbReference type="GO" id="GO:0046316">
    <property type="term" value="F:gluconokinase activity"/>
    <property type="evidence" value="ECO:0007669"/>
    <property type="project" value="UniProtKB-EC"/>
</dbReference>
<protein>
    <submittedName>
        <fullName evidence="7">Gluconokinase</fullName>
        <ecNumber evidence="7">2.7.1.12</ecNumber>
    </submittedName>
</protein>
<dbReference type="PROSITE" id="PS00445">
    <property type="entry name" value="FGGY_KINASES_2"/>
    <property type="match status" value="1"/>
</dbReference>
<dbReference type="InterPro" id="IPR018485">
    <property type="entry name" value="FGGY_C"/>
</dbReference>
<evidence type="ECO:0000256" key="4">
    <source>
        <dbReference type="RuleBase" id="RU003733"/>
    </source>
</evidence>
<dbReference type="InterPro" id="IPR000577">
    <property type="entry name" value="Carb_kinase_FGGY"/>
</dbReference>
<keyword evidence="8" id="KW-1185">Reference proteome</keyword>